<evidence type="ECO:0000313" key="2">
    <source>
        <dbReference type="WBParaSite" id="Hba_06724"/>
    </source>
</evidence>
<protein>
    <submittedName>
        <fullName evidence="2">SCP domain-containing protein</fullName>
    </submittedName>
</protein>
<name>A0A1I7WNK7_HETBA</name>
<dbReference type="Proteomes" id="UP000095283">
    <property type="component" value="Unplaced"/>
</dbReference>
<proteinExistence type="predicted"/>
<reference evidence="2" key="1">
    <citation type="submission" date="2016-11" db="UniProtKB">
        <authorList>
            <consortium name="WormBaseParasite"/>
        </authorList>
    </citation>
    <scope>IDENTIFICATION</scope>
</reference>
<organism evidence="1 2">
    <name type="scientific">Heterorhabditis bacteriophora</name>
    <name type="common">Entomopathogenic nematode worm</name>
    <dbReference type="NCBI Taxonomy" id="37862"/>
    <lineage>
        <taxon>Eukaryota</taxon>
        <taxon>Metazoa</taxon>
        <taxon>Ecdysozoa</taxon>
        <taxon>Nematoda</taxon>
        <taxon>Chromadorea</taxon>
        <taxon>Rhabditida</taxon>
        <taxon>Rhabditina</taxon>
        <taxon>Rhabditomorpha</taxon>
        <taxon>Strongyloidea</taxon>
        <taxon>Heterorhabditidae</taxon>
        <taxon>Heterorhabditis</taxon>
    </lineage>
</organism>
<accession>A0A1I7WNK7</accession>
<sequence length="152" mass="17382">MAIIQTKELFLRTKRPPTADRLFTKAQNNYVTAVCFQATIDRPNMDVARGYCVYDGKRRFERPDGLLEGYSREHRPFVRRNPFEQIGSDPRSRIAWGHLGVTKGDQPHYWTSTTNSDTSDTPGGKAILARVVSANMKTKHLLTFYLNMSITK</sequence>
<dbReference type="WBParaSite" id="Hba_06724">
    <property type="protein sequence ID" value="Hba_06724"/>
    <property type="gene ID" value="Hba_06724"/>
</dbReference>
<dbReference type="AlphaFoldDB" id="A0A1I7WNK7"/>
<evidence type="ECO:0000313" key="1">
    <source>
        <dbReference type="Proteomes" id="UP000095283"/>
    </source>
</evidence>
<keyword evidence="1" id="KW-1185">Reference proteome</keyword>